<proteinExistence type="predicted"/>
<dbReference type="PROSITE" id="PS51820">
    <property type="entry name" value="PA14"/>
    <property type="match status" value="1"/>
</dbReference>
<dbReference type="InterPro" id="IPR013042">
    <property type="entry name" value="DUF1592"/>
</dbReference>
<dbReference type="AlphaFoldDB" id="A0A5M6CXB7"/>
<sequence length="838" mass="93787">MPTPTPLRRCTLMLAGCLMLAGDKSPCAPAAPPQADARQADARQATDAESPATPVANIYRQKCERCHGADGGGTPDGYSKPFQPDQSLEELTTIIVETMPEEDPQLCVGEEARQLARYIRRQLISRSEPAPEPRISRLTVSQYRNAVADVIGHFAPSARQRNETSNGSARRGGGAGGDSEVPGLRGDYYQSAGMNKAHRLGHYRSDNRMEFDFGSEAPVPSLTADQFAIIWQGALSADHTGNYEFRLSTENGARLYLNFDPTPDRRALRDDSSVAGQQALIDAWVGSGEHRQRTARVFLLGGRSYPIRLEFFKYLEDDASIKLEWKPPHGTWQVLDYNHTSTSQPDRVFVSQAPFPADDRSLGFERGVSASPQWQTATMHGAVQAASEVVDRLPLLAELNELQGQQRVARTHQFVRDFATVAFRRPLREDEQQLLPTLVGDDVASLESGVRRAVILVLMSPSFLYPDLTPDGEAPTPWTVASRLSFALWDSIPDAQLTRTAADGKLQTRDQIQSQASRMLRDPRAKAKMQGFFRHWLELEQRDLAKDEELYPTFDEAVVADLRRSLELFIDRVVWDQDSDYRELLRADYLMLNDRLAALYAPDASADNAKLDGEEIKRRARRRQFASEFQPVDFPPEKRSGILTHPYLLSAFAYHNNTSPIHRGVFLTRNIVGRALSPPPMAIAFKDDEFPKELTMREKVTHLTRDAACMSCHSIINPLGFTLENFDAVGRWRDSDNQRPVDPTSQYTTAAGATLQLASARDVANFAVESPSAHRAFVTHFFEHVVKRRPSEFRPGLVDELSDRFVTEDFNIQKLWTQIAALVAAQDFDPPPKLPSEN</sequence>
<dbReference type="SUPFAM" id="SSF46626">
    <property type="entry name" value="Cytochrome c"/>
    <property type="match status" value="1"/>
</dbReference>
<keyword evidence="2" id="KW-0479">Metal-binding</keyword>
<dbReference type="Pfam" id="PF07691">
    <property type="entry name" value="PA14"/>
    <property type="match status" value="1"/>
</dbReference>
<feature type="region of interest" description="Disordered" evidence="4">
    <location>
        <begin position="154"/>
        <end position="188"/>
    </location>
</feature>
<keyword evidence="8" id="KW-1185">Reference proteome</keyword>
<name>A0A5M6CXB7_9BACT</name>
<gene>
    <name evidence="7" type="ORF">FYK55_23670</name>
</gene>
<keyword evidence="3" id="KW-0408">Iron</keyword>
<dbReference type="Pfam" id="PF07637">
    <property type="entry name" value="PSD5"/>
    <property type="match status" value="1"/>
</dbReference>
<dbReference type="Gene3D" id="1.10.760.10">
    <property type="entry name" value="Cytochrome c-like domain"/>
    <property type="match status" value="1"/>
</dbReference>
<keyword evidence="1" id="KW-0349">Heme</keyword>
<dbReference type="Pfam" id="PF07627">
    <property type="entry name" value="PSCyt3"/>
    <property type="match status" value="1"/>
</dbReference>
<comment type="caution">
    <text evidence="7">The sequence shown here is derived from an EMBL/GenBank/DDBJ whole genome shotgun (WGS) entry which is preliminary data.</text>
</comment>
<evidence type="ECO:0000256" key="4">
    <source>
        <dbReference type="SAM" id="MobiDB-lite"/>
    </source>
</evidence>
<dbReference type="Proteomes" id="UP000324479">
    <property type="component" value="Unassembled WGS sequence"/>
</dbReference>
<dbReference type="EMBL" id="VWOX01000018">
    <property type="protein sequence ID" value="KAA5539576.1"/>
    <property type="molecule type" value="Genomic_DNA"/>
</dbReference>
<feature type="chain" id="PRO_5024457441" evidence="5">
    <location>
        <begin position="31"/>
        <end position="838"/>
    </location>
</feature>
<dbReference type="Pfam" id="PF07631">
    <property type="entry name" value="PSD4"/>
    <property type="match status" value="1"/>
</dbReference>
<protein>
    <submittedName>
        <fullName evidence="7">DUF1592 domain-containing protein</fullName>
    </submittedName>
</protein>
<evidence type="ECO:0000256" key="3">
    <source>
        <dbReference type="ARBA" id="ARBA00023004"/>
    </source>
</evidence>
<dbReference type="RefSeq" id="WP_150079115.1">
    <property type="nucleotide sequence ID" value="NZ_VWOX01000018.1"/>
</dbReference>
<dbReference type="SUPFAM" id="SSF56988">
    <property type="entry name" value="Anthrax protective antigen"/>
    <property type="match status" value="1"/>
</dbReference>
<dbReference type="GO" id="GO:0009055">
    <property type="term" value="F:electron transfer activity"/>
    <property type="evidence" value="ECO:0007669"/>
    <property type="project" value="InterPro"/>
</dbReference>
<dbReference type="GO" id="GO:0020037">
    <property type="term" value="F:heme binding"/>
    <property type="evidence" value="ECO:0007669"/>
    <property type="project" value="InterPro"/>
</dbReference>
<feature type="domain" description="PA14" evidence="6">
    <location>
        <begin position="179"/>
        <end position="339"/>
    </location>
</feature>
<accession>A0A5M6CXB7</accession>
<dbReference type="InterPro" id="IPR037524">
    <property type="entry name" value="PA14/GLEYA"/>
</dbReference>
<dbReference type="Pfam" id="PF13442">
    <property type="entry name" value="Cytochrome_CBB3"/>
    <property type="match status" value="1"/>
</dbReference>
<evidence type="ECO:0000313" key="8">
    <source>
        <dbReference type="Proteomes" id="UP000324479"/>
    </source>
</evidence>
<feature type="signal peptide" evidence="5">
    <location>
        <begin position="1"/>
        <end position="30"/>
    </location>
</feature>
<dbReference type="Gene3D" id="3.90.182.10">
    <property type="entry name" value="Toxin - Anthrax Protective Antigen,domain 1"/>
    <property type="match status" value="1"/>
</dbReference>
<dbReference type="InterPro" id="IPR013043">
    <property type="entry name" value="DUF1595"/>
</dbReference>
<keyword evidence="5" id="KW-0732">Signal</keyword>
<dbReference type="InterPro" id="IPR009056">
    <property type="entry name" value="Cyt_c-like_dom"/>
</dbReference>
<evidence type="ECO:0000256" key="1">
    <source>
        <dbReference type="ARBA" id="ARBA00022617"/>
    </source>
</evidence>
<evidence type="ECO:0000256" key="5">
    <source>
        <dbReference type="SAM" id="SignalP"/>
    </source>
</evidence>
<organism evidence="7 8">
    <name type="scientific">Roseiconus nitratireducens</name>
    <dbReference type="NCBI Taxonomy" id="2605748"/>
    <lineage>
        <taxon>Bacteria</taxon>
        <taxon>Pseudomonadati</taxon>
        <taxon>Planctomycetota</taxon>
        <taxon>Planctomycetia</taxon>
        <taxon>Pirellulales</taxon>
        <taxon>Pirellulaceae</taxon>
        <taxon>Roseiconus</taxon>
    </lineage>
</organism>
<dbReference type="InterPro" id="IPR011658">
    <property type="entry name" value="PA14_dom"/>
</dbReference>
<evidence type="ECO:0000259" key="6">
    <source>
        <dbReference type="PROSITE" id="PS51820"/>
    </source>
</evidence>
<dbReference type="GO" id="GO:0046872">
    <property type="term" value="F:metal ion binding"/>
    <property type="evidence" value="ECO:0007669"/>
    <property type="project" value="UniProtKB-KW"/>
</dbReference>
<evidence type="ECO:0000313" key="7">
    <source>
        <dbReference type="EMBL" id="KAA5539576.1"/>
    </source>
</evidence>
<evidence type="ECO:0000256" key="2">
    <source>
        <dbReference type="ARBA" id="ARBA00022723"/>
    </source>
</evidence>
<dbReference type="InterPro" id="IPR036909">
    <property type="entry name" value="Cyt_c-like_dom_sf"/>
</dbReference>
<dbReference type="SMART" id="SM00758">
    <property type="entry name" value="PA14"/>
    <property type="match status" value="1"/>
</dbReference>
<reference evidence="7 8" key="1">
    <citation type="submission" date="2019-08" db="EMBL/GenBank/DDBJ databases">
        <authorList>
            <person name="Dhanesh K."/>
            <person name="Kumar G."/>
            <person name="Sasikala C."/>
            <person name="Venkata Ramana C."/>
        </authorList>
    </citation>
    <scope>NUCLEOTIDE SEQUENCE [LARGE SCALE GENOMIC DNA]</scope>
    <source>
        <strain evidence="7 8">JC645</strain>
    </source>
</reference>
<dbReference type="InterPro" id="IPR013039">
    <property type="entry name" value="DUF1588"/>
</dbReference>
<feature type="region of interest" description="Disordered" evidence="4">
    <location>
        <begin position="27"/>
        <end position="53"/>
    </location>
</feature>